<keyword evidence="5" id="KW-1185">Reference proteome</keyword>
<dbReference type="PANTHER" id="PTHR34218">
    <property type="entry name" value="PEPTIDASE S45 PENICILLIN AMIDASE"/>
    <property type="match status" value="1"/>
</dbReference>
<dbReference type="Gene3D" id="1.10.1400.10">
    <property type="match status" value="1"/>
</dbReference>
<organism evidence="4 5">
    <name type="scientific">Algoriphagus sediminis</name>
    <dbReference type="NCBI Taxonomy" id="3057113"/>
    <lineage>
        <taxon>Bacteria</taxon>
        <taxon>Pseudomonadati</taxon>
        <taxon>Bacteroidota</taxon>
        <taxon>Cytophagia</taxon>
        <taxon>Cytophagales</taxon>
        <taxon>Cyclobacteriaceae</taxon>
        <taxon>Algoriphagus</taxon>
    </lineage>
</organism>
<dbReference type="InterPro" id="IPR023343">
    <property type="entry name" value="Penicillin_amidase_dom1"/>
</dbReference>
<name>A0ABT7YDM8_9BACT</name>
<dbReference type="InterPro" id="IPR002692">
    <property type="entry name" value="S45"/>
</dbReference>
<dbReference type="Pfam" id="PF01804">
    <property type="entry name" value="Penicil_amidase"/>
    <property type="match status" value="1"/>
</dbReference>
<dbReference type="InterPro" id="IPR029055">
    <property type="entry name" value="Ntn_hydrolases_N"/>
</dbReference>
<dbReference type="Gene3D" id="3.60.20.10">
    <property type="entry name" value="Glutamine Phosphoribosylpyrophosphate, subunit 1, domain 1"/>
    <property type="match status" value="1"/>
</dbReference>
<dbReference type="GO" id="GO:0016787">
    <property type="term" value="F:hydrolase activity"/>
    <property type="evidence" value="ECO:0007669"/>
    <property type="project" value="UniProtKB-KW"/>
</dbReference>
<evidence type="ECO:0000256" key="1">
    <source>
        <dbReference type="ARBA" id="ARBA00006586"/>
    </source>
</evidence>
<evidence type="ECO:0000313" key="5">
    <source>
        <dbReference type="Proteomes" id="UP001171916"/>
    </source>
</evidence>
<evidence type="ECO:0000256" key="2">
    <source>
        <dbReference type="ARBA" id="ARBA00022801"/>
    </source>
</evidence>
<dbReference type="InterPro" id="IPR043146">
    <property type="entry name" value="Penicillin_amidase_N_B-knob"/>
</dbReference>
<dbReference type="RefSeq" id="WP_290000262.1">
    <property type="nucleotide sequence ID" value="NZ_JAUEPH010000004.1"/>
</dbReference>
<dbReference type="PANTHER" id="PTHR34218:SF5">
    <property type="entry name" value="PENICILLIN ACYLASE FAMILY PROTEIN"/>
    <property type="match status" value="1"/>
</dbReference>
<comment type="caution">
    <text evidence="4">The sequence shown here is derived from an EMBL/GenBank/DDBJ whole genome shotgun (WGS) entry which is preliminary data.</text>
</comment>
<dbReference type="InterPro" id="IPR043147">
    <property type="entry name" value="Penicillin_amidase_A-knob"/>
</dbReference>
<proteinExistence type="inferred from homology"/>
<dbReference type="CDD" id="cd03747">
    <property type="entry name" value="Ntn_PGA_like"/>
    <property type="match status" value="1"/>
</dbReference>
<dbReference type="EMBL" id="JAUEPH010000004">
    <property type="protein sequence ID" value="MDN3204616.1"/>
    <property type="molecule type" value="Genomic_DNA"/>
</dbReference>
<keyword evidence="2 4" id="KW-0378">Hydrolase</keyword>
<accession>A0ABT7YDM8</accession>
<dbReference type="InterPro" id="IPR014395">
    <property type="entry name" value="Pen/GL7ACA/AHL_acylase"/>
</dbReference>
<dbReference type="PIRSF" id="PIRSF001227">
    <property type="entry name" value="Pen_acylase"/>
    <property type="match status" value="1"/>
</dbReference>
<evidence type="ECO:0000313" key="4">
    <source>
        <dbReference type="EMBL" id="MDN3204616.1"/>
    </source>
</evidence>
<sequence length="797" mass="90033">MRKVLIVLGSLFLIAIFALLCVITTHTPKYDGDLDLIGLENPVEVLFDNYGVPHIYAENELDAYRAFGYVHAQDRLFQLEMMRRVGTGTLSEFLGNSLLDTDKFFRTLGISKQATISTDFWNNQANSPIKEATNAYIDGVNQFIREGNLPIEYVLLGEKPREFTVNDIHAITGYMAFSFAMAVKTDPILTKIQRKLGNDYLKSLSINTLPDHVTIPNFYPPSLSDSNQTSGNLQAMLKKLPVPLLKGSNAWVISGDKTESGKVIFANDTHIGFSSPSVWYEAHLEYPGHSYYGNHLAGMPFGLVGHSDFQSIGLTMFENDDQDFFEEKLNPNNPNEILIGNNTSPIRSRIEIIKVKGEEDVEFEVKETIHGPIMNSVVPEIAELTNNPVSSWWVYLQEPSRALEATYRMNRAKSIDEVALAAELIHAPGLNIMYGDAEGNIAWWAAAKLPIRNKNSNSKFFRDGSDPAEQPTGWLPFSSNPQSINPMWGYVVSANNQTDTLSTGDYVPGYFYPGDRYDRIAKTLEQRDNWTVEDLKELQNEVINLTHPKNAKLMLTAARLDEFPEFEGLFDEVQNWDGSHKIAEIAPTLYYKWLYHSFRMAMSDEVGQETFESFIQTFAMIRSTNLFLSDPENKWWDDVSTEGEEGKSDILTLALGQSLKELQAQHGNDWKKWYWEKSIVSEHPHPLGSQKPLDKIFNVKTEALQANAEAVNKLAFSLNGDGVYTVRSGPAMRILLDFSDVEGSISVLPTGQSGNRFSPHYKNQAKLYTRGEYRPQLMNRVEIENDSKDRLIFTPEN</sequence>
<dbReference type="Gene3D" id="1.10.439.10">
    <property type="entry name" value="Penicillin Amidohydrolase, domain 1"/>
    <property type="match status" value="1"/>
</dbReference>
<dbReference type="Gene3D" id="2.30.120.10">
    <property type="match status" value="1"/>
</dbReference>
<gene>
    <name evidence="4" type="ORF">QVH07_10675</name>
</gene>
<dbReference type="EC" id="3.5.1.-" evidence="4"/>
<evidence type="ECO:0000256" key="3">
    <source>
        <dbReference type="ARBA" id="ARBA00023145"/>
    </source>
</evidence>
<protein>
    <submittedName>
        <fullName evidence="4">Penicillin acylase family protein</fullName>
        <ecNumber evidence="4">3.5.1.-</ecNumber>
    </submittedName>
</protein>
<reference evidence="4" key="1">
    <citation type="submission" date="2023-06" db="EMBL/GenBank/DDBJ databases">
        <title>Robiginitalea aurantiacus sp. nov. and Algoriphagus sediminis sp. nov., isolated from coastal sediment.</title>
        <authorList>
            <person name="Zhou Z.Y."/>
            <person name="An J."/>
            <person name="Jia Y.W."/>
            <person name="Du Z.J."/>
        </authorList>
    </citation>
    <scope>NUCLEOTIDE SEQUENCE</scope>
    <source>
        <strain evidence="4">C2-7</strain>
    </source>
</reference>
<comment type="similarity">
    <text evidence="1">Belongs to the peptidase S45 family.</text>
</comment>
<keyword evidence="3" id="KW-0865">Zymogen</keyword>
<dbReference type="Proteomes" id="UP001171916">
    <property type="component" value="Unassembled WGS sequence"/>
</dbReference>
<dbReference type="SUPFAM" id="SSF56235">
    <property type="entry name" value="N-terminal nucleophile aminohydrolases (Ntn hydrolases)"/>
    <property type="match status" value="1"/>
</dbReference>